<dbReference type="SUPFAM" id="SSF81901">
    <property type="entry name" value="HCP-like"/>
    <property type="match status" value="1"/>
</dbReference>
<organism evidence="2 3">
    <name type="scientific">Variovorax ginsengisoli</name>
    <dbReference type="NCBI Taxonomy" id="363844"/>
    <lineage>
        <taxon>Bacteria</taxon>
        <taxon>Pseudomonadati</taxon>
        <taxon>Pseudomonadota</taxon>
        <taxon>Betaproteobacteria</taxon>
        <taxon>Burkholderiales</taxon>
        <taxon>Comamonadaceae</taxon>
        <taxon>Variovorax</taxon>
    </lineage>
</organism>
<dbReference type="EMBL" id="JAUSRO010000014">
    <property type="protein sequence ID" value="MDP9901826.1"/>
    <property type="molecule type" value="Genomic_DNA"/>
</dbReference>
<dbReference type="Pfam" id="PF08238">
    <property type="entry name" value="Sel1"/>
    <property type="match status" value="3"/>
</dbReference>
<name>A0ABT9SBU3_9BURK</name>
<dbReference type="PANTHER" id="PTHR45011">
    <property type="entry name" value="DAP3-BINDING CELL DEATH ENHANCER 1"/>
    <property type="match status" value="1"/>
</dbReference>
<evidence type="ECO:0000259" key="1">
    <source>
        <dbReference type="Pfam" id="PF19933"/>
    </source>
</evidence>
<dbReference type="SMART" id="SM00671">
    <property type="entry name" value="SEL1"/>
    <property type="match status" value="3"/>
</dbReference>
<dbReference type="Gene3D" id="1.25.40.10">
    <property type="entry name" value="Tetratricopeptide repeat domain"/>
    <property type="match status" value="1"/>
</dbReference>
<sequence>MMRRRQADQADEGRRGPALPLLLAAVFVLLNLTACPMNHLPRNMNLKAFDPHRADFTCKYEADANPPFTAEADALFQQGMAVTTYDLMFEQRDYAKAAQLWKQAAGMGHWKAAMNLAGLYESGLGVAQDSEQAVLLVEGLMKQGVPAAFDKMGTYHQRGIGVKGDASRAYAFWQLAADMGSSAAQAYLGAKLKGTYDNPDQGFWGNREVALKMLECSFAQSNGDAAYTLALTITGSDPSLGEDNARALRVYHEGVKLGCKDCARALSVSFGLVRPMTGNVIDKARDERYAVLYEALELNPDLRFPNLDKVLPLPPAALPMWDGKRETLLNAAKPLVAKPAEKPTPGAQRTGRAHIPQGHVLRRQAQPVVVEASTVEVKLSDLHDTKGVVEHG</sequence>
<gene>
    <name evidence="2" type="ORF">J2W36_004096</name>
</gene>
<proteinExistence type="predicted"/>
<reference evidence="2 3" key="1">
    <citation type="submission" date="2023-07" db="EMBL/GenBank/DDBJ databases">
        <title>Sorghum-associated microbial communities from plants grown in Nebraska, USA.</title>
        <authorList>
            <person name="Schachtman D."/>
        </authorList>
    </citation>
    <scope>NUCLEOTIDE SEQUENCE [LARGE SCALE GENOMIC DNA]</scope>
    <source>
        <strain evidence="2 3">DS1607</strain>
    </source>
</reference>
<dbReference type="Proteomes" id="UP001226867">
    <property type="component" value="Unassembled WGS sequence"/>
</dbReference>
<dbReference type="InterPro" id="IPR011990">
    <property type="entry name" value="TPR-like_helical_dom_sf"/>
</dbReference>
<comment type="caution">
    <text evidence="2">The sequence shown here is derived from an EMBL/GenBank/DDBJ whole genome shotgun (WGS) entry which is preliminary data.</text>
</comment>
<feature type="domain" description="DUF6396" evidence="1">
    <location>
        <begin position="281"/>
        <end position="326"/>
    </location>
</feature>
<dbReference type="Pfam" id="PF19933">
    <property type="entry name" value="DUF6396"/>
    <property type="match status" value="1"/>
</dbReference>
<accession>A0ABT9SBU3</accession>
<dbReference type="InterPro" id="IPR052748">
    <property type="entry name" value="ISR_Activator"/>
</dbReference>
<dbReference type="RefSeq" id="WP_307691594.1">
    <property type="nucleotide sequence ID" value="NZ_JAUSRO010000014.1"/>
</dbReference>
<dbReference type="InterPro" id="IPR045653">
    <property type="entry name" value="DUF6396"/>
</dbReference>
<keyword evidence="3" id="KW-1185">Reference proteome</keyword>
<evidence type="ECO:0000313" key="2">
    <source>
        <dbReference type="EMBL" id="MDP9901826.1"/>
    </source>
</evidence>
<evidence type="ECO:0000313" key="3">
    <source>
        <dbReference type="Proteomes" id="UP001226867"/>
    </source>
</evidence>
<protein>
    <recommendedName>
        <fullName evidence="1">DUF6396 domain-containing protein</fullName>
    </recommendedName>
</protein>
<dbReference type="InterPro" id="IPR006597">
    <property type="entry name" value="Sel1-like"/>
</dbReference>
<dbReference type="PANTHER" id="PTHR45011:SF1">
    <property type="entry name" value="DAP3-BINDING CELL DEATH ENHANCER 1"/>
    <property type="match status" value="1"/>
</dbReference>